<dbReference type="RefSeq" id="WP_234660658.1">
    <property type="nucleotide sequence ID" value="NZ_AP027734.1"/>
</dbReference>
<name>A0ABM8H115_9MICO</name>
<sequence length="164" mass="16854">MGASAQQVRPSILVIGASGVLAPAVEALRLDARVTGISLTRPAPDGVESILVNASDPVALGSALAGRSWSAAVVYAPAVTRDTLAIIAAASSRRAVVVRTSDAVDPAHGAVDVPADTLQLGWAVEPDGRRRWHSAEEISAAALEVLSDGVGRVLGAIRPWEERP</sequence>
<evidence type="ECO:0000313" key="1">
    <source>
        <dbReference type="EMBL" id="BDZ54450.1"/>
    </source>
</evidence>
<organism evidence="1 2">
    <name type="scientific">Agromyces marinus</name>
    <dbReference type="NCBI Taxonomy" id="1389020"/>
    <lineage>
        <taxon>Bacteria</taxon>
        <taxon>Bacillati</taxon>
        <taxon>Actinomycetota</taxon>
        <taxon>Actinomycetes</taxon>
        <taxon>Micrococcales</taxon>
        <taxon>Microbacteriaceae</taxon>
        <taxon>Agromyces</taxon>
    </lineage>
</organism>
<accession>A0ABM8H115</accession>
<dbReference type="EMBL" id="AP027734">
    <property type="protein sequence ID" value="BDZ54450.1"/>
    <property type="molecule type" value="Genomic_DNA"/>
</dbReference>
<proteinExistence type="predicted"/>
<protein>
    <recommendedName>
        <fullName evidence="3">NAD(P)-binding domain-containing protein</fullName>
    </recommendedName>
</protein>
<dbReference type="Proteomes" id="UP001321477">
    <property type="component" value="Chromosome"/>
</dbReference>
<reference evidence="2" key="1">
    <citation type="journal article" date="2019" name="Int. J. Syst. Evol. Microbiol.">
        <title>The Global Catalogue of Microorganisms (GCM) 10K type strain sequencing project: providing services to taxonomists for standard genome sequencing and annotation.</title>
        <authorList>
            <consortium name="The Broad Institute Genomics Platform"/>
            <consortium name="The Broad Institute Genome Sequencing Center for Infectious Disease"/>
            <person name="Wu L."/>
            <person name="Ma J."/>
        </authorList>
    </citation>
    <scope>NUCLEOTIDE SEQUENCE [LARGE SCALE GENOMIC DNA]</scope>
    <source>
        <strain evidence="2">NBRC 109019</strain>
    </source>
</reference>
<gene>
    <name evidence="1" type="ORF">GCM10025870_15230</name>
</gene>
<evidence type="ECO:0000313" key="2">
    <source>
        <dbReference type="Proteomes" id="UP001321477"/>
    </source>
</evidence>
<keyword evidence="2" id="KW-1185">Reference proteome</keyword>
<evidence type="ECO:0008006" key="3">
    <source>
        <dbReference type="Google" id="ProtNLM"/>
    </source>
</evidence>